<evidence type="ECO:0000313" key="1">
    <source>
        <dbReference type="EMBL" id="KAB8192720.1"/>
    </source>
</evidence>
<organism evidence="1 2">
    <name type="scientific">Nonomuraea phyllanthi</name>
    <dbReference type="NCBI Taxonomy" id="2219224"/>
    <lineage>
        <taxon>Bacteria</taxon>
        <taxon>Bacillati</taxon>
        <taxon>Actinomycetota</taxon>
        <taxon>Actinomycetes</taxon>
        <taxon>Streptosporangiales</taxon>
        <taxon>Streptosporangiaceae</taxon>
        <taxon>Nonomuraea</taxon>
    </lineage>
</organism>
<dbReference type="EMBL" id="VDLX02000009">
    <property type="protein sequence ID" value="KAB8192720.1"/>
    <property type="molecule type" value="Genomic_DNA"/>
</dbReference>
<dbReference type="AlphaFoldDB" id="A0A5C4W9Y8"/>
<name>A0A5C4W9Y8_9ACTN</name>
<dbReference type="RefSeq" id="WP_139633010.1">
    <property type="nucleotide sequence ID" value="NZ_VDLX02000009.1"/>
</dbReference>
<accession>A0A5C4W9Y8</accession>
<sequence>MEISAEFTVGELSGRWRSPEASEVFPGIFGVDDFWLHSPFWAIHFNAYKDPGCDGRLFELVTMGMFELLEPSRRTPGARDANFSRVKACLRVFDTGLIAGADEVRAGDGHWRAGEWQDVSHGGCSILDVPGVDECPLEYDLLGLARSHDRGEDRLHFGRRDHDEDGSIWTRRSPGLLDYYVVRVTGEPPRVGDGAEWGPAEWTHVTSTYTLTPATPTPDDRRHS</sequence>
<dbReference type="Proteomes" id="UP000312512">
    <property type="component" value="Unassembled WGS sequence"/>
</dbReference>
<gene>
    <name evidence="1" type="ORF">FH608_024910</name>
</gene>
<comment type="caution">
    <text evidence="1">The sequence shown here is derived from an EMBL/GenBank/DDBJ whole genome shotgun (WGS) entry which is preliminary data.</text>
</comment>
<reference evidence="1 2" key="1">
    <citation type="submission" date="2019-10" db="EMBL/GenBank/DDBJ databases">
        <title>Nonomuraea sp. nov., isolated from Phyllanthus amarus.</title>
        <authorList>
            <person name="Klykleung N."/>
            <person name="Tanasupawat S."/>
        </authorList>
    </citation>
    <scope>NUCLEOTIDE SEQUENCE [LARGE SCALE GENOMIC DNA]</scope>
    <source>
        <strain evidence="1 2">PA1-10</strain>
    </source>
</reference>
<evidence type="ECO:0008006" key="3">
    <source>
        <dbReference type="Google" id="ProtNLM"/>
    </source>
</evidence>
<protein>
    <recommendedName>
        <fullName evidence="3">APCDD1 domain-containing protein</fullName>
    </recommendedName>
</protein>
<dbReference type="OrthoDB" id="7854574at2"/>
<keyword evidence="2" id="KW-1185">Reference proteome</keyword>
<evidence type="ECO:0000313" key="2">
    <source>
        <dbReference type="Proteomes" id="UP000312512"/>
    </source>
</evidence>
<proteinExistence type="predicted"/>